<protein>
    <submittedName>
        <fullName evidence="1">Uncharacterized protein</fullName>
    </submittedName>
</protein>
<dbReference type="Proteomes" id="UP000600547">
    <property type="component" value="Unassembled WGS sequence"/>
</dbReference>
<accession>A0A8H9GRT7</accession>
<evidence type="ECO:0000313" key="1">
    <source>
        <dbReference type="EMBL" id="GGM53436.1"/>
    </source>
</evidence>
<sequence>MDEGTWCAANHWTRVYAGPAFGLIVLGTPWGEQAVRYRAVTLNLPFVLTGNALVGPRTPVWFGLPTVWVEVTVCPEQDAVFTAAVD</sequence>
<evidence type="ECO:0000313" key="2">
    <source>
        <dbReference type="Proteomes" id="UP000600547"/>
    </source>
</evidence>
<dbReference type="AlphaFoldDB" id="A0A8H9GRT7"/>
<keyword evidence="2" id="KW-1185">Reference proteome</keyword>
<name>A0A8H9GRT7_9DEIO</name>
<dbReference type="RefSeq" id="WP_155300262.1">
    <property type="nucleotide sequence ID" value="NZ_BMQG01000013.1"/>
</dbReference>
<comment type="caution">
    <text evidence="1">The sequence shown here is derived from an EMBL/GenBank/DDBJ whole genome shotgun (WGS) entry which is preliminary data.</text>
</comment>
<reference evidence="2" key="1">
    <citation type="journal article" date="2019" name="Int. J. Syst. Evol. Microbiol.">
        <title>The Global Catalogue of Microorganisms (GCM) 10K type strain sequencing project: providing services to taxonomists for standard genome sequencing and annotation.</title>
        <authorList>
            <consortium name="The Broad Institute Genomics Platform"/>
            <consortium name="The Broad Institute Genome Sequencing Center for Infectious Disease"/>
            <person name="Wu L."/>
            <person name="Ma J."/>
        </authorList>
    </citation>
    <scope>NUCLEOTIDE SEQUENCE [LARGE SCALE GENOMIC DNA]</scope>
    <source>
        <strain evidence="2">JCM 31047</strain>
    </source>
</reference>
<gene>
    <name evidence="1" type="ORF">GCM10008956_31800</name>
</gene>
<dbReference type="EMBL" id="BMQG01000013">
    <property type="protein sequence ID" value="GGM53436.1"/>
    <property type="molecule type" value="Genomic_DNA"/>
</dbReference>
<organism evidence="1 2">
    <name type="scientific">Deinococcus arenae</name>
    <dbReference type="NCBI Taxonomy" id="1452751"/>
    <lineage>
        <taxon>Bacteria</taxon>
        <taxon>Thermotogati</taxon>
        <taxon>Deinococcota</taxon>
        <taxon>Deinococci</taxon>
        <taxon>Deinococcales</taxon>
        <taxon>Deinococcaceae</taxon>
        <taxon>Deinococcus</taxon>
    </lineage>
</organism>
<proteinExistence type="predicted"/>